<dbReference type="EMBL" id="CADCTS010000266">
    <property type="protein sequence ID" value="CAA9307800.1"/>
    <property type="molecule type" value="Genomic_DNA"/>
</dbReference>
<accession>A0A6J4KJB1</accession>
<gene>
    <name evidence="2" type="ORF">AVDCRST_MAG48-1826</name>
</gene>
<feature type="region of interest" description="Disordered" evidence="1">
    <location>
        <begin position="1"/>
        <end position="31"/>
    </location>
</feature>
<feature type="compositionally biased region" description="Polar residues" evidence="1">
    <location>
        <begin position="1"/>
        <end position="13"/>
    </location>
</feature>
<protein>
    <submittedName>
        <fullName evidence="2">SSU ribosomal protein S6p</fullName>
    </submittedName>
</protein>
<evidence type="ECO:0000313" key="2">
    <source>
        <dbReference type="EMBL" id="CAA9307800.1"/>
    </source>
</evidence>
<name>A0A6J4KJB1_9ACTN</name>
<evidence type="ECO:0000256" key="1">
    <source>
        <dbReference type="SAM" id="MobiDB-lite"/>
    </source>
</evidence>
<feature type="non-terminal residue" evidence="2">
    <location>
        <position position="1"/>
    </location>
</feature>
<organism evidence="2">
    <name type="scientific">uncultured Friedmanniella sp</name>
    <dbReference type="NCBI Taxonomy" id="335381"/>
    <lineage>
        <taxon>Bacteria</taxon>
        <taxon>Bacillati</taxon>
        <taxon>Actinomycetota</taxon>
        <taxon>Actinomycetes</taxon>
        <taxon>Propionibacteriales</taxon>
        <taxon>Nocardioidaceae</taxon>
        <taxon>Friedmanniella</taxon>
        <taxon>environmental samples</taxon>
    </lineage>
</organism>
<dbReference type="AlphaFoldDB" id="A0A6J4KJB1"/>
<feature type="non-terminal residue" evidence="2">
    <location>
        <position position="31"/>
    </location>
</feature>
<reference evidence="2" key="1">
    <citation type="submission" date="2020-02" db="EMBL/GenBank/DDBJ databases">
        <authorList>
            <person name="Meier V. D."/>
        </authorList>
    </citation>
    <scope>NUCLEOTIDE SEQUENCE</scope>
    <source>
        <strain evidence="2">AVDCRST_MAG48</strain>
    </source>
</reference>
<sequence length="31" mass="3252">CALTRSWSSSTLRPMSVPSNPRSSSTSPSSP</sequence>
<keyword evidence="2" id="KW-0689">Ribosomal protein</keyword>
<proteinExistence type="predicted"/>
<keyword evidence="2" id="KW-0687">Ribonucleoprotein</keyword>
<feature type="compositionally biased region" description="Low complexity" evidence="1">
    <location>
        <begin position="14"/>
        <end position="31"/>
    </location>
</feature>
<dbReference type="GO" id="GO:0005840">
    <property type="term" value="C:ribosome"/>
    <property type="evidence" value="ECO:0007669"/>
    <property type="project" value="UniProtKB-KW"/>
</dbReference>